<keyword evidence="4 7" id="KW-0812">Transmembrane</keyword>
<evidence type="ECO:0000256" key="5">
    <source>
        <dbReference type="ARBA" id="ARBA00022989"/>
    </source>
</evidence>
<feature type="transmembrane region" description="Helical" evidence="7">
    <location>
        <begin position="395"/>
        <end position="416"/>
    </location>
</feature>
<dbReference type="GO" id="GO:0005886">
    <property type="term" value="C:plasma membrane"/>
    <property type="evidence" value="ECO:0007669"/>
    <property type="project" value="UniProtKB-SubCell"/>
</dbReference>
<feature type="transmembrane region" description="Helical" evidence="7">
    <location>
        <begin position="243"/>
        <end position="259"/>
    </location>
</feature>
<comment type="subcellular location">
    <subcellularLocation>
        <location evidence="1">Cell inner membrane</location>
        <topology evidence="1">Multi-pass membrane protein</topology>
    </subcellularLocation>
</comment>
<dbReference type="PANTHER" id="PTHR33362:SF2">
    <property type="entry name" value="TRAP TRANSPORTER LARGE PERMEASE PROTEIN"/>
    <property type="match status" value="1"/>
</dbReference>
<keyword evidence="3" id="KW-0997">Cell inner membrane</keyword>
<evidence type="ECO:0000256" key="4">
    <source>
        <dbReference type="ARBA" id="ARBA00022692"/>
    </source>
</evidence>
<dbReference type="Proteomes" id="UP000198510">
    <property type="component" value="Unassembled WGS sequence"/>
</dbReference>
<dbReference type="InterPro" id="IPR004681">
    <property type="entry name" value="TRAP_DctM"/>
</dbReference>
<dbReference type="STRING" id="1075417.SAMN05421823_104343"/>
<feature type="transmembrane region" description="Helical" evidence="7">
    <location>
        <begin position="6"/>
        <end position="34"/>
    </location>
</feature>
<dbReference type="OrthoDB" id="9785600at2"/>
<evidence type="ECO:0000256" key="2">
    <source>
        <dbReference type="ARBA" id="ARBA00022475"/>
    </source>
</evidence>
<evidence type="ECO:0000256" key="6">
    <source>
        <dbReference type="ARBA" id="ARBA00023136"/>
    </source>
</evidence>
<evidence type="ECO:0000256" key="1">
    <source>
        <dbReference type="ARBA" id="ARBA00004429"/>
    </source>
</evidence>
<evidence type="ECO:0000256" key="7">
    <source>
        <dbReference type="SAM" id="Phobius"/>
    </source>
</evidence>
<dbReference type="GO" id="GO:0022857">
    <property type="term" value="F:transmembrane transporter activity"/>
    <property type="evidence" value="ECO:0007669"/>
    <property type="project" value="TreeGrafter"/>
</dbReference>
<dbReference type="PIRSF" id="PIRSF006066">
    <property type="entry name" value="HI0050"/>
    <property type="match status" value="1"/>
</dbReference>
<keyword evidence="10" id="KW-1185">Reference proteome</keyword>
<feature type="transmembrane region" description="Helical" evidence="7">
    <location>
        <begin position="316"/>
        <end position="347"/>
    </location>
</feature>
<evidence type="ECO:0000259" key="8">
    <source>
        <dbReference type="Pfam" id="PF06808"/>
    </source>
</evidence>
<feature type="domain" description="TRAP C4-dicarboxylate transport system permease DctM subunit" evidence="8">
    <location>
        <begin position="7"/>
        <end position="419"/>
    </location>
</feature>
<dbReference type="NCBIfam" id="TIGR00786">
    <property type="entry name" value="dctM"/>
    <property type="match status" value="1"/>
</dbReference>
<dbReference type="AlphaFoldDB" id="A0A1G9H8X4"/>
<feature type="transmembrane region" description="Helical" evidence="7">
    <location>
        <begin position="359"/>
        <end position="383"/>
    </location>
</feature>
<protein>
    <submittedName>
        <fullName evidence="9">TRAP transporter, DctM subunit</fullName>
    </submittedName>
</protein>
<keyword evidence="6 7" id="KW-0472">Membrane</keyword>
<keyword evidence="2" id="KW-1003">Cell membrane</keyword>
<dbReference type="RefSeq" id="WP_089682370.1">
    <property type="nucleotide sequence ID" value="NZ_FNFO01000004.1"/>
</dbReference>
<feature type="transmembrane region" description="Helical" evidence="7">
    <location>
        <begin position="216"/>
        <end position="237"/>
    </location>
</feature>
<feature type="transmembrane region" description="Helical" evidence="7">
    <location>
        <begin position="96"/>
        <end position="120"/>
    </location>
</feature>
<feature type="transmembrane region" description="Helical" evidence="7">
    <location>
        <begin position="141"/>
        <end position="164"/>
    </location>
</feature>
<dbReference type="Pfam" id="PF06808">
    <property type="entry name" value="DctM"/>
    <property type="match status" value="1"/>
</dbReference>
<gene>
    <name evidence="9" type="ORF">SAMN05421823_104343</name>
</gene>
<feature type="transmembrane region" description="Helical" evidence="7">
    <location>
        <begin position="170"/>
        <end position="195"/>
    </location>
</feature>
<dbReference type="EMBL" id="FNFO01000004">
    <property type="protein sequence ID" value="SDL08863.1"/>
    <property type="molecule type" value="Genomic_DNA"/>
</dbReference>
<sequence length="429" mass="45271">MEIFVLVVSFVILLAIGVPVAFSIGVSTMLTLLVSIDSLPAFTTLAQRMATGLDSFALLAIPFFVLAGQLMNRGGIAARLIDFAKSLVGMFPGGLAYVNILACMLFGAISGSAAAAASAIGGFMNSRMVKEGYSPQFSAAVNVTSATTGLVIPPSNVLIVYSLASGGVSIAALFLAGYVPGILAGLFIMIVAGIWAYRKKFPVGDRFSLGYAARKFLEALPSLLLLVVVIGGIVAGIFTATEASAVAVLYTLVLSMLIYREVKVKDLPSILLETVSTTAIVMLLIGTSIGMSWAMSYENIPQSVTEVLLNVSDNKIVVLLIINLILLFVGIFMDMTPAVLIFTPIFLPVVQELGMNPVHFGIVMVLNLCIGLCTPPVGSVLFIGCSVANVSIDKVIKPLLPIFLAMIAALMLVTYIPEISLWLPQVFGF</sequence>
<feature type="transmembrane region" description="Helical" evidence="7">
    <location>
        <begin position="271"/>
        <end position="296"/>
    </location>
</feature>
<evidence type="ECO:0000256" key="3">
    <source>
        <dbReference type="ARBA" id="ARBA00022519"/>
    </source>
</evidence>
<dbReference type="PANTHER" id="PTHR33362">
    <property type="entry name" value="SIALIC ACID TRAP TRANSPORTER PERMEASE PROTEIN SIAT-RELATED"/>
    <property type="match status" value="1"/>
</dbReference>
<feature type="transmembrane region" description="Helical" evidence="7">
    <location>
        <begin position="55"/>
        <end position="76"/>
    </location>
</feature>
<reference evidence="9 10" key="1">
    <citation type="submission" date="2016-10" db="EMBL/GenBank/DDBJ databases">
        <authorList>
            <person name="de Groot N.N."/>
        </authorList>
    </citation>
    <scope>NUCLEOTIDE SEQUENCE [LARGE SCALE GENOMIC DNA]</scope>
    <source>
        <strain evidence="9 10">DSM 25186</strain>
    </source>
</reference>
<keyword evidence="5 7" id="KW-1133">Transmembrane helix</keyword>
<evidence type="ECO:0000313" key="9">
    <source>
        <dbReference type="EMBL" id="SDL08863.1"/>
    </source>
</evidence>
<organism evidence="9 10">
    <name type="scientific">Catalinimonas alkaloidigena</name>
    <dbReference type="NCBI Taxonomy" id="1075417"/>
    <lineage>
        <taxon>Bacteria</taxon>
        <taxon>Pseudomonadati</taxon>
        <taxon>Bacteroidota</taxon>
        <taxon>Cytophagia</taxon>
        <taxon>Cytophagales</taxon>
        <taxon>Catalimonadaceae</taxon>
        <taxon>Catalinimonas</taxon>
    </lineage>
</organism>
<name>A0A1G9H8X4_9BACT</name>
<evidence type="ECO:0000313" key="10">
    <source>
        <dbReference type="Proteomes" id="UP000198510"/>
    </source>
</evidence>
<dbReference type="InterPro" id="IPR010656">
    <property type="entry name" value="DctM"/>
</dbReference>
<proteinExistence type="predicted"/>
<accession>A0A1G9H8X4</accession>